<comment type="similarity">
    <text evidence="2">Belongs to the COG4 family.</text>
</comment>
<evidence type="ECO:0000259" key="9">
    <source>
        <dbReference type="SMART" id="SM00762"/>
    </source>
</evidence>
<dbReference type="SMART" id="SM00762">
    <property type="entry name" value="Cog4"/>
    <property type="match status" value="1"/>
</dbReference>
<dbReference type="AlphaFoldDB" id="A0AAF0IKB9"/>
<evidence type="ECO:0000256" key="7">
    <source>
        <dbReference type="ARBA" id="ARBA00023136"/>
    </source>
</evidence>
<keyword evidence="7" id="KW-0472">Membrane</keyword>
<keyword evidence="4" id="KW-0813">Transport</keyword>
<evidence type="ECO:0000313" key="11">
    <source>
        <dbReference type="Proteomes" id="UP001219355"/>
    </source>
</evidence>
<evidence type="ECO:0000256" key="1">
    <source>
        <dbReference type="ARBA" id="ARBA00004395"/>
    </source>
</evidence>
<sequence length="789" mass="88184">MPSLLNGALPASTDDCPSINDAATLSDVRSVLVALHERESQVTARLDALLQTQSTLSRELRSLDLVGSQVIATHAMGNEKLASATDAASRLSHRIKALDLEKRRVEYTLGVVEQVAELKTCVHGAVSSMGAPQDWEAAARYIARASKVPEEIIKGGFASSIVPSVEIPDPPWVMLEMAKESLCNRFVREFEEAVKEGDGVKMMRYFKLFPRIGRSDVGLDVYKSYVCQGVAATARARLRNAPTTTAEKEAARPFYVNALTKLFEHIAQIVEGHGKLVEQHYGAGKMVEVIERLQMETDVQGGMILDSWNHDRAVERWVTDVQSFLLLENFLPLQKGGMPRMNSPMMRRGADKMRKSEDEGVNLKEVYGLLNEIAAMLGTWSFYIRFITRKYRDLLDMDCDPAAIPDVLAKSNLSRKISAKLTTSYNIMATFFFSRSVERAFQIDDYPSGLSLYLNQPIDASPPFIISAVEDVIFIVNIAIRESLATSQKEVAAHVITTISRILGSDLVGAIRHKMRDETYPKPVVQGGFPPEDKIILFIVLINSLDMANEYLVRIVFTHLGVNLDLENSLTKSSPIRDAFPAIKDASFVADSLSDLVQFFTIKTTELLNEGLQVLFNNIVKPRLRRIISDTFRDTDYSITEEELDDLAVDEDEGTHSSDHVARTFEHGWDQLMRPVARIMTAKTFTALLGITARYIADQVLEKRVWSYTRQASALGAVRMERDFSSIANVVTRDNYSVRKVFAKVLQILMVVNMEEEWDAVNNEDGGEDGILWVLTKEERAKAKALVKG</sequence>
<name>A0AAF0IKB9_9EURO</name>
<evidence type="ECO:0000313" key="10">
    <source>
        <dbReference type="EMBL" id="WEW60268.1"/>
    </source>
</evidence>
<comment type="subcellular location">
    <subcellularLocation>
        <location evidence="1">Golgi apparatus membrane</location>
        <topology evidence="1">Peripheral membrane protein</topology>
    </subcellularLocation>
</comment>
<dbReference type="GO" id="GO:0015031">
    <property type="term" value="P:protein transport"/>
    <property type="evidence" value="ECO:0007669"/>
    <property type="project" value="UniProtKB-KW"/>
</dbReference>
<evidence type="ECO:0000256" key="6">
    <source>
        <dbReference type="ARBA" id="ARBA00023034"/>
    </source>
</evidence>
<keyword evidence="5" id="KW-0653">Protein transport</keyword>
<accession>A0AAF0IKB9</accession>
<organism evidence="10 11">
    <name type="scientific">Emydomyces testavorans</name>
    <dbReference type="NCBI Taxonomy" id="2070801"/>
    <lineage>
        <taxon>Eukaryota</taxon>
        <taxon>Fungi</taxon>
        <taxon>Dikarya</taxon>
        <taxon>Ascomycota</taxon>
        <taxon>Pezizomycotina</taxon>
        <taxon>Eurotiomycetes</taxon>
        <taxon>Eurotiomycetidae</taxon>
        <taxon>Onygenales</taxon>
        <taxon>Nannizziopsiaceae</taxon>
        <taxon>Emydomyces</taxon>
    </lineage>
</organism>
<dbReference type="Pfam" id="PF20662">
    <property type="entry name" value="COG4_C"/>
    <property type="match status" value="1"/>
</dbReference>
<dbReference type="Pfam" id="PF20663">
    <property type="entry name" value="COG4_N"/>
    <property type="match status" value="1"/>
</dbReference>
<evidence type="ECO:0000256" key="2">
    <source>
        <dbReference type="ARBA" id="ARBA00009215"/>
    </source>
</evidence>
<protein>
    <recommendedName>
        <fullName evidence="3">Conserved oligomeric Golgi complex subunit 4</fullName>
    </recommendedName>
    <alternativeName>
        <fullName evidence="8">Component of oligomeric Golgi complex 4</fullName>
    </alternativeName>
</protein>
<feature type="domain" description="COG4 transport protein middle alpha-helical bundle" evidence="9">
    <location>
        <begin position="175"/>
        <end position="516"/>
    </location>
</feature>
<reference evidence="10" key="1">
    <citation type="submission" date="2023-03" db="EMBL/GenBank/DDBJ databases">
        <title>Emydomyces testavorans Genome Sequence.</title>
        <authorList>
            <person name="Hoyer L."/>
        </authorList>
    </citation>
    <scope>NUCLEOTIDE SEQUENCE</scope>
    <source>
        <strain evidence="10">16-2883</strain>
    </source>
</reference>
<dbReference type="Gene3D" id="1.20.58.1970">
    <property type="match status" value="1"/>
</dbReference>
<dbReference type="InterPro" id="IPR013167">
    <property type="entry name" value="COG4_M"/>
</dbReference>
<dbReference type="PANTHER" id="PTHR24016">
    <property type="entry name" value="CONSERVED OLIGOMERIC GOLGI COMPLEX SUBUNIT 4"/>
    <property type="match status" value="1"/>
</dbReference>
<evidence type="ECO:0000256" key="4">
    <source>
        <dbReference type="ARBA" id="ARBA00022448"/>
    </source>
</evidence>
<dbReference type="GO" id="GO:0000139">
    <property type="term" value="C:Golgi membrane"/>
    <property type="evidence" value="ECO:0007669"/>
    <property type="project" value="UniProtKB-SubCell"/>
</dbReference>
<keyword evidence="11" id="KW-1185">Reference proteome</keyword>
<evidence type="ECO:0000256" key="5">
    <source>
        <dbReference type="ARBA" id="ARBA00022927"/>
    </source>
</evidence>
<gene>
    <name evidence="10" type="primary">COG4_2</name>
    <name evidence="10" type="ORF">PRK78_005753</name>
</gene>
<evidence type="ECO:0000256" key="8">
    <source>
        <dbReference type="ARBA" id="ARBA00031340"/>
    </source>
</evidence>
<dbReference type="InterPro" id="IPR048680">
    <property type="entry name" value="COG4_N"/>
</dbReference>
<dbReference type="EMBL" id="CP120630">
    <property type="protein sequence ID" value="WEW60268.1"/>
    <property type="molecule type" value="Genomic_DNA"/>
</dbReference>
<dbReference type="InterPro" id="IPR048682">
    <property type="entry name" value="COG4"/>
</dbReference>
<dbReference type="InterPro" id="IPR048684">
    <property type="entry name" value="COG4_C"/>
</dbReference>
<proteinExistence type="inferred from homology"/>
<evidence type="ECO:0000256" key="3">
    <source>
        <dbReference type="ARBA" id="ARBA00020975"/>
    </source>
</evidence>
<dbReference type="PANTHER" id="PTHR24016:SF0">
    <property type="entry name" value="CONSERVED OLIGOMERIC GOLGI COMPLEX SUBUNIT 4"/>
    <property type="match status" value="1"/>
</dbReference>
<dbReference type="Proteomes" id="UP001219355">
    <property type="component" value="Chromosome 4"/>
</dbReference>
<dbReference type="Pfam" id="PF08318">
    <property type="entry name" value="COG4_m"/>
    <property type="match status" value="1"/>
</dbReference>
<keyword evidence="6" id="KW-0333">Golgi apparatus</keyword>